<comment type="caution">
    <text evidence="4">The sequence shown here is derived from an EMBL/GenBank/DDBJ whole genome shotgun (WGS) entry which is preliminary data.</text>
</comment>
<organism evidence="4 5">
    <name type="scientific">Mariniphaga sediminis</name>
    <dbReference type="NCBI Taxonomy" id="1628158"/>
    <lineage>
        <taxon>Bacteria</taxon>
        <taxon>Pseudomonadati</taxon>
        <taxon>Bacteroidota</taxon>
        <taxon>Bacteroidia</taxon>
        <taxon>Marinilabiliales</taxon>
        <taxon>Prolixibacteraceae</taxon>
        <taxon>Mariniphaga</taxon>
    </lineage>
</organism>
<feature type="chain" id="PRO_5017183100" evidence="1">
    <location>
        <begin position="21"/>
        <end position="758"/>
    </location>
</feature>
<dbReference type="OrthoDB" id="903930at2"/>
<dbReference type="Pfam" id="PF13320">
    <property type="entry name" value="GH123_cat"/>
    <property type="match status" value="1"/>
</dbReference>
<sequence>MIRAFLLICVVFTFVLSAGANGLLVENTPECKIWWAVNTSKIMRDAPVPDQKGKIQIQAARNEYEGFQVVLSPLVEFKNISVSITDFTQKGDEVIPAANIKIRQVEYVHVTKPSGKYHKTGWYPDPLPLYEKPFDAKAETNTPLWFTVKVPENATPGIYKAVIKFATANWEASIPVELKVWDFSMPEVPHIRSAFNLYSGLIHQYHNLETKEELKQVLDLYYQSFKEYRISPQEIFDQYPISKSVKGVKWAGGTFDPDTVFEGRYSYQVNDNSVRANIEGRAKELIEVTPEKPYLLKWWAKTLEDGQKYFVSVKSYDANKEQIHWHLQGTIYDGSVSWKQDSLLLDPENPILVDRLIACRPIPAEAKYVSVQFYPVVPFTRGELTGVFWMDNLSFTDVQTGENLLPHGDFEQNMDELDLEIDFTEFNYAAHKYLDGYGFTGFRFKVPELREGAYYGRKAGWFGGFVNGTDEYKKLISRYLGAFQQNLEKNGWLGKEYLYWVDEPKHEDYEFVREGMKTIHAAAPKLKRFITENNPGPEIMDVTDIGCPVLIQFNPEKSKKWMEQGREMWSYLMCWPKDPHVNLFIDADAINMRMWLWMSYRYNLTGILVWSANVWNAEGCSPPGILQNIWEDPMTYKDSYGAPVGGGMEFGNGDGMFFYPPNRDPNNDKTKYLRGPVPSVRLEILREGIDDYDYMMMLEKYVESASPNQKGLVKKARQLLHFGDEVFTSDRVYTKNPEVLMNYRKQMGELLEKFSSAK</sequence>
<dbReference type="Gene3D" id="2.60.120.260">
    <property type="entry name" value="Galactose-binding domain-like"/>
    <property type="match status" value="1"/>
</dbReference>
<keyword evidence="5" id="KW-1185">Reference proteome</keyword>
<keyword evidence="1" id="KW-0732">Signal</keyword>
<accession>A0A399D8X9</accession>
<evidence type="ECO:0000313" key="4">
    <source>
        <dbReference type="EMBL" id="RIH66911.1"/>
    </source>
</evidence>
<evidence type="ECO:0000259" key="2">
    <source>
        <dbReference type="Pfam" id="PF13320"/>
    </source>
</evidence>
<feature type="domain" description="Glycoside hydrolase 123 catalytic" evidence="2">
    <location>
        <begin position="467"/>
        <end position="697"/>
    </location>
</feature>
<dbReference type="Proteomes" id="UP000266441">
    <property type="component" value="Unassembled WGS sequence"/>
</dbReference>
<dbReference type="Pfam" id="PF22680">
    <property type="entry name" value="Glyco_hydro_123_N_2"/>
    <property type="match status" value="1"/>
</dbReference>
<dbReference type="InterPro" id="IPR053850">
    <property type="entry name" value="Glyco_hydro_123_N_2"/>
</dbReference>
<name>A0A399D8X9_9BACT</name>
<proteinExistence type="predicted"/>
<feature type="domain" description="Glycoside hydrolase 123 N-terminal" evidence="3">
    <location>
        <begin position="49"/>
        <end position="164"/>
    </location>
</feature>
<evidence type="ECO:0000259" key="3">
    <source>
        <dbReference type="Pfam" id="PF22680"/>
    </source>
</evidence>
<feature type="signal peptide" evidence="1">
    <location>
        <begin position="1"/>
        <end position="20"/>
    </location>
</feature>
<protein>
    <submittedName>
        <fullName evidence="4">DUF4091 domain-containing protein</fullName>
    </submittedName>
</protein>
<gene>
    <name evidence="4" type="ORF">D1164_00295</name>
</gene>
<dbReference type="InterPro" id="IPR025150">
    <property type="entry name" value="GH123_cat"/>
</dbReference>
<dbReference type="AlphaFoldDB" id="A0A399D8X9"/>
<evidence type="ECO:0000313" key="5">
    <source>
        <dbReference type="Proteomes" id="UP000266441"/>
    </source>
</evidence>
<evidence type="ECO:0000256" key="1">
    <source>
        <dbReference type="SAM" id="SignalP"/>
    </source>
</evidence>
<dbReference type="EMBL" id="QWET01000001">
    <property type="protein sequence ID" value="RIH66911.1"/>
    <property type="molecule type" value="Genomic_DNA"/>
</dbReference>
<dbReference type="RefSeq" id="WP_119347937.1">
    <property type="nucleotide sequence ID" value="NZ_QWET01000001.1"/>
</dbReference>
<reference evidence="4 5" key="1">
    <citation type="journal article" date="2015" name="Int. J. Syst. Evol. Microbiol.">
        <title>Mariniphaga sediminis sp. nov., isolated from coastal sediment.</title>
        <authorList>
            <person name="Wang F.Q."/>
            <person name="Shen Q.Y."/>
            <person name="Chen G.J."/>
            <person name="Du Z.J."/>
        </authorList>
    </citation>
    <scope>NUCLEOTIDE SEQUENCE [LARGE SCALE GENOMIC DNA]</scope>
    <source>
        <strain evidence="4 5">SY21</strain>
    </source>
</reference>